<evidence type="ECO:0000256" key="1">
    <source>
        <dbReference type="SAM" id="MobiDB-lite"/>
    </source>
</evidence>
<accession>A0A5B7GD74</accession>
<feature type="region of interest" description="Disordered" evidence="1">
    <location>
        <begin position="1"/>
        <end position="64"/>
    </location>
</feature>
<dbReference type="Proteomes" id="UP000324222">
    <property type="component" value="Unassembled WGS sequence"/>
</dbReference>
<name>A0A5B7GD74_PORTR</name>
<dbReference type="AlphaFoldDB" id="A0A5B7GD74"/>
<proteinExistence type="predicted"/>
<sequence>MANKKAGSYRENEGHIFIPNSCKQTQGDGQANKHSKNPPTLTDIRSKKKEKKNRRRVSDRRISAGSVAPQTFTCTNDPLKLFAHLQEHPQIFSVAALLESQQGRGNERQTSYRVGGSRCAVEPIQEAARTPLRRRGRGLQRAISFSR</sequence>
<feature type="compositionally biased region" description="Basic residues" evidence="1">
    <location>
        <begin position="46"/>
        <end position="58"/>
    </location>
</feature>
<organism evidence="2 3">
    <name type="scientific">Portunus trituberculatus</name>
    <name type="common">Swimming crab</name>
    <name type="synonym">Neptunus trituberculatus</name>
    <dbReference type="NCBI Taxonomy" id="210409"/>
    <lineage>
        <taxon>Eukaryota</taxon>
        <taxon>Metazoa</taxon>
        <taxon>Ecdysozoa</taxon>
        <taxon>Arthropoda</taxon>
        <taxon>Crustacea</taxon>
        <taxon>Multicrustacea</taxon>
        <taxon>Malacostraca</taxon>
        <taxon>Eumalacostraca</taxon>
        <taxon>Eucarida</taxon>
        <taxon>Decapoda</taxon>
        <taxon>Pleocyemata</taxon>
        <taxon>Brachyura</taxon>
        <taxon>Eubrachyura</taxon>
        <taxon>Portunoidea</taxon>
        <taxon>Portunidae</taxon>
        <taxon>Portuninae</taxon>
        <taxon>Portunus</taxon>
    </lineage>
</organism>
<comment type="caution">
    <text evidence="2">The sequence shown here is derived from an EMBL/GenBank/DDBJ whole genome shotgun (WGS) entry which is preliminary data.</text>
</comment>
<gene>
    <name evidence="2" type="ORF">E2C01_049058</name>
</gene>
<protein>
    <submittedName>
        <fullName evidence="2">Uncharacterized protein</fullName>
    </submittedName>
</protein>
<evidence type="ECO:0000313" key="2">
    <source>
        <dbReference type="EMBL" id="MPC55128.1"/>
    </source>
</evidence>
<dbReference type="EMBL" id="VSRR010012917">
    <property type="protein sequence ID" value="MPC55128.1"/>
    <property type="molecule type" value="Genomic_DNA"/>
</dbReference>
<reference evidence="2 3" key="1">
    <citation type="submission" date="2019-05" db="EMBL/GenBank/DDBJ databases">
        <title>Another draft genome of Portunus trituberculatus and its Hox gene families provides insights of decapod evolution.</title>
        <authorList>
            <person name="Jeong J.-H."/>
            <person name="Song I."/>
            <person name="Kim S."/>
            <person name="Choi T."/>
            <person name="Kim D."/>
            <person name="Ryu S."/>
            <person name="Kim W."/>
        </authorList>
    </citation>
    <scope>NUCLEOTIDE SEQUENCE [LARGE SCALE GENOMIC DNA]</scope>
    <source>
        <tissue evidence="2">Muscle</tissue>
    </source>
</reference>
<keyword evidence="3" id="KW-1185">Reference proteome</keyword>
<evidence type="ECO:0000313" key="3">
    <source>
        <dbReference type="Proteomes" id="UP000324222"/>
    </source>
</evidence>